<feature type="region of interest" description="Disordered" evidence="1">
    <location>
        <begin position="26"/>
        <end position="47"/>
    </location>
</feature>
<sequence length="101" mass="11322">PQQSPACQPTLFANVGTLLTSTYLSADPRPHHRALPSSVRSQRSRNSDRICWQPTETAYAYERWKLWRGGKGVSFSSHGAVKKGRQVENITRKGLLDDRVG</sequence>
<feature type="non-terminal residue" evidence="2">
    <location>
        <position position="1"/>
    </location>
</feature>
<evidence type="ECO:0000313" key="3">
    <source>
        <dbReference type="Proteomes" id="UP000007174"/>
    </source>
</evidence>
<evidence type="ECO:0000256" key="1">
    <source>
        <dbReference type="SAM" id="MobiDB-lite"/>
    </source>
</evidence>
<name>H1VJG7_COLHI</name>
<organism evidence="2 3">
    <name type="scientific">Colletotrichum higginsianum (strain IMI 349063)</name>
    <name type="common">Crucifer anthracnose fungus</name>
    <dbReference type="NCBI Taxonomy" id="759273"/>
    <lineage>
        <taxon>Eukaryota</taxon>
        <taxon>Fungi</taxon>
        <taxon>Dikarya</taxon>
        <taxon>Ascomycota</taxon>
        <taxon>Pezizomycotina</taxon>
        <taxon>Sordariomycetes</taxon>
        <taxon>Hypocreomycetidae</taxon>
        <taxon>Glomerellales</taxon>
        <taxon>Glomerellaceae</taxon>
        <taxon>Colletotrichum</taxon>
        <taxon>Colletotrichum destructivum species complex</taxon>
    </lineage>
</organism>
<accession>H1VJG7</accession>
<gene>
    <name evidence="2" type="ORF">CH063_02338</name>
</gene>
<evidence type="ECO:0000313" key="2">
    <source>
        <dbReference type="EMBL" id="CCF40370.1"/>
    </source>
</evidence>
<dbReference type="VEuPathDB" id="FungiDB:CH63R_12263"/>
<proteinExistence type="predicted"/>
<reference evidence="3" key="1">
    <citation type="journal article" date="2012" name="Nat. Genet.">
        <title>Lifestyle transitions in plant pathogenic Colletotrichum fungi deciphered by genome and transcriptome analyses.</title>
        <authorList>
            <person name="O'Connell R.J."/>
            <person name="Thon M.R."/>
            <person name="Hacquard S."/>
            <person name="Amyotte S.G."/>
            <person name="Kleemann J."/>
            <person name="Torres M.F."/>
            <person name="Damm U."/>
            <person name="Buiate E.A."/>
            <person name="Epstein L."/>
            <person name="Alkan N."/>
            <person name="Altmueller J."/>
            <person name="Alvarado-Balderrama L."/>
            <person name="Bauser C.A."/>
            <person name="Becker C."/>
            <person name="Birren B.W."/>
            <person name="Chen Z."/>
            <person name="Choi J."/>
            <person name="Crouch J.A."/>
            <person name="Duvick J.P."/>
            <person name="Farman M.A."/>
            <person name="Gan P."/>
            <person name="Heiman D."/>
            <person name="Henrissat B."/>
            <person name="Howard R.J."/>
            <person name="Kabbage M."/>
            <person name="Koch C."/>
            <person name="Kracher B."/>
            <person name="Kubo Y."/>
            <person name="Law A.D."/>
            <person name="Lebrun M.-H."/>
            <person name="Lee Y.-H."/>
            <person name="Miyara I."/>
            <person name="Moore N."/>
            <person name="Neumann U."/>
            <person name="Nordstroem K."/>
            <person name="Panaccione D.G."/>
            <person name="Panstruga R."/>
            <person name="Place M."/>
            <person name="Proctor R.H."/>
            <person name="Prusky D."/>
            <person name="Rech G."/>
            <person name="Reinhardt R."/>
            <person name="Rollins J.A."/>
            <person name="Rounsley S."/>
            <person name="Schardl C.L."/>
            <person name="Schwartz D.C."/>
            <person name="Shenoy N."/>
            <person name="Shirasu K."/>
            <person name="Sikhakolli U.R."/>
            <person name="Stueber K."/>
            <person name="Sukno S.A."/>
            <person name="Sweigard J.A."/>
            <person name="Takano Y."/>
            <person name="Takahara H."/>
            <person name="Trail F."/>
            <person name="van der Does H.C."/>
            <person name="Voll L.M."/>
            <person name="Will I."/>
            <person name="Young S."/>
            <person name="Zeng Q."/>
            <person name="Zhang J."/>
            <person name="Zhou S."/>
            <person name="Dickman M.B."/>
            <person name="Schulze-Lefert P."/>
            <person name="Ver Loren van Themaat E."/>
            <person name="Ma L.-J."/>
            <person name="Vaillancourt L.J."/>
        </authorList>
    </citation>
    <scope>NUCLEOTIDE SEQUENCE [LARGE SCALE GENOMIC DNA]</scope>
    <source>
        <strain evidence="3">IMI 349063</strain>
    </source>
</reference>
<protein>
    <submittedName>
        <fullName evidence="2">Uncharacterized protein</fullName>
    </submittedName>
</protein>
<dbReference type="EMBL" id="CACQ02004035">
    <property type="protein sequence ID" value="CCF40370.1"/>
    <property type="molecule type" value="Genomic_DNA"/>
</dbReference>
<dbReference type="HOGENOM" id="CLU_2298283_0_0_1"/>
<dbReference type="Proteomes" id="UP000007174">
    <property type="component" value="Unassembled WGS sequence"/>
</dbReference>
<dbReference type="AlphaFoldDB" id="H1VJG7"/>